<dbReference type="Gene3D" id="3.30.70.380">
    <property type="entry name" value="Ferrodoxin-fold anticodon-binding domain"/>
    <property type="match status" value="1"/>
</dbReference>
<dbReference type="SMART" id="SM00896">
    <property type="entry name" value="FDX-ACB"/>
    <property type="match status" value="1"/>
</dbReference>
<keyword evidence="11" id="KW-0648">Protein biosynthesis</keyword>
<keyword evidence="3" id="KW-0963">Cytoplasm</keyword>
<dbReference type="InterPro" id="IPR036690">
    <property type="entry name" value="Fdx_antiC-bd_sf"/>
</dbReference>
<keyword evidence="6" id="KW-0479">Metal-binding</keyword>
<evidence type="ECO:0000256" key="8">
    <source>
        <dbReference type="ARBA" id="ARBA00022840"/>
    </source>
</evidence>
<dbReference type="PROSITE" id="PS51447">
    <property type="entry name" value="FDX_ACB"/>
    <property type="match status" value="1"/>
</dbReference>
<dbReference type="FunFam" id="3.30.70.380:FF:000001">
    <property type="entry name" value="Phenylalanine--tRNA ligase beta subunit"/>
    <property type="match status" value="1"/>
</dbReference>
<feature type="domain" description="FDX-ACB" evidence="13">
    <location>
        <begin position="116"/>
        <end position="209"/>
    </location>
</feature>
<dbReference type="GO" id="GO:0006412">
    <property type="term" value="P:translation"/>
    <property type="evidence" value="ECO:0007669"/>
    <property type="project" value="UniProtKB-KW"/>
</dbReference>
<evidence type="ECO:0000256" key="5">
    <source>
        <dbReference type="ARBA" id="ARBA00022598"/>
    </source>
</evidence>
<feature type="non-terminal residue" evidence="14">
    <location>
        <position position="1"/>
    </location>
</feature>
<evidence type="ECO:0000256" key="7">
    <source>
        <dbReference type="ARBA" id="ARBA00022741"/>
    </source>
</evidence>
<evidence type="ECO:0000259" key="13">
    <source>
        <dbReference type="PROSITE" id="PS51447"/>
    </source>
</evidence>
<dbReference type="GO" id="GO:0000049">
    <property type="term" value="F:tRNA binding"/>
    <property type="evidence" value="ECO:0007669"/>
    <property type="project" value="UniProtKB-KW"/>
</dbReference>
<proteinExistence type="predicted"/>
<organism evidence="14">
    <name type="scientific">marine sediment metagenome</name>
    <dbReference type="NCBI Taxonomy" id="412755"/>
    <lineage>
        <taxon>unclassified sequences</taxon>
        <taxon>metagenomes</taxon>
        <taxon>ecological metagenomes</taxon>
    </lineage>
</organism>
<evidence type="ECO:0000256" key="4">
    <source>
        <dbReference type="ARBA" id="ARBA00022555"/>
    </source>
</evidence>
<comment type="caution">
    <text evidence="14">The sequence shown here is derived from an EMBL/GenBank/DDBJ whole genome shotgun (WGS) entry which is preliminary data.</text>
</comment>
<accession>X0W9I5</accession>
<dbReference type="EMBL" id="BARS01027205">
    <property type="protein sequence ID" value="GAG09301.1"/>
    <property type="molecule type" value="Genomic_DNA"/>
</dbReference>
<comment type="subcellular location">
    <subcellularLocation>
        <location evidence="2">Cytoplasm</location>
    </subcellularLocation>
</comment>
<protein>
    <recommendedName>
        <fullName evidence="13">FDX-ACB domain-containing protein</fullName>
    </recommendedName>
</protein>
<evidence type="ECO:0000256" key="1">
    <source>
        <dbReference type="ARBA" id="ARBA00001946"/>
    </source>
</evidence>
<dbReference type="Pfam" id="PF03147">
    <property type="entry name" value="FDX-ACB"/>
    <property type="match status" value="1"/>
</dbReference>
<keyword evidence="7" id="KW-0547">Nucleotide-binding</keyword>
<keyword evidence="4" id="KW-0820">tRNA-binding</keyword>
<dbReference type="InterPro" id="IPR041616">
    <property type="entry name" value="PheRS_beta_core"/>
</dbReference>
<dbReference type="GO" id="GO:0005737">
    <property type="term" value="C:cytoplasm"/>
    <property type="evidence" value="ECO:0007669"/>
    <property type="project" value="UniProtKB-SubCell"/>
</dbReference>
<dbReference type="GO" id="GO:0046872">
    <property type="term" value="F:metal ion binding"/>
    <property type="evidence" value="ECO:0007669"/>
    <property type="project" value="UniProtKB-KW"/>
</dbReference>
<dbReference type="InterPro" id="IPR005121">
    <property type="entry name" value="Fdx_antiC-bd"/>
</dbReference>
<gene>
    <name evidence="14" type="ORF">S01H1_42758</name>
</gene>
<dbReference type="AlphaFoldDB" id="X0W9I5"/>
<evidence type="ECO:0000256" key="6">
    <source>
        <dbReference type="ARBA" id="ARBA00022723"/>
    </source>
</evidence>
<evidence type="ECO:0000256" key="9">
    <source>
        <dbReference type="ARBA" id="ARBA00022842"/>
    </source>
</evidence>
<keyword evidence="8" id="KW-0067">ATP-binding</keyword>
<dbReference type="GO" id="GO:0005524">
    <property type="term" value="F:ATP binding"/>
    <property type="evidence" value="ECO:0007669"/>
    <property type="project" value="UniProtKB-KW"/>
</dbReference>
<comment type="cofactor">
    <cofactor evidence="1">
        <name>Mg(2+)</name>
        <dbReference type="ChEBI" id="CHEBI:18420"/>
    </cofactor>
</comment>
<evidence type="ECO:0000313" key="14">
    <source>
        <dbReference type="EMBL" id="GAG09301.1"/>
    </source>
</evidence>
<evidence type="ECO:0000256" key="11">
    <source>
        <dbReference type="ARBA" id="ARBA00022917"/>
    </source>
</evidence>
<dbReference type="SUPFAM" id="SSF55681">
    <property type="entry name" value="Class II aaRS and biotin synthetases"/>
    <property type="match status" value="1"/>
</dbReference>
<evidence type="ECO:0000256" key="10">
    <source>
        <dbReference type="ARBA" id="ARBA00022884"/>
    </source>
</evidence>
<dbReference type="InterPro" id="IPR045864">
    <property type="entry name" value="aa-tRNA-synth_II/BPL/LPL"/>
</dbReference>
<keyword evidence="10" id="KW-0694">RNA-binding</keyword>
<evidence type="ECO:0000256" key="2">
    <source>
        <dbReference type="ARBA" id="ARBA00004496"/>
    </source>
</evidence>
<name>X0W9I5_9ZZZZ</name>
<reference evidence="14" key="1">
    <citation type="journal article" date="2014" name="Front. Microbiol.">
        <title>High frequency of phylogenetically diverse reductive dehalogenase-homologous genes in deep subseafloor sedimentary metagenomes.</title>
        <authorList>
            <person name="Kawai M."/>
            <person name="Futagami T."/>
            <person name="Toyoda A."/>
            <person name="Takaki Y."/>
            <person name="Nishi S."/>
            <person name="Hori S."/>
            <person name="Arai W."/>
            <person name="Tsubouchi T."/>
            <person name="Morono Y."/>
            <person name="Uchiyama I."/>
            <person name="Ito T."/>
            <person name="Fujiyama A."/>
            <person name="Inagaki F."/>
            <person name="Takami H."/>
        </authorList>
    </citation>
    <scope>NUCLEOTIDE SEQUENCE</scope>
    <source>
        <strain evidence="14">Expedition CK06-06</strain>
    </source>
</reference>
<keyword evidence="5" id="KW-0436">Ligase</keyword>
<evidence type="ECO:0000256" key="12">
    <source>
        <dbReference type="ARBA" id="ARBA00023146"/>
    </source>
</evidence>
<keyword evidence="9" id="KW-0460">Magnesium</keyword>
<evidence type="ECO:0000256" key="3">
    <source>
        <dbReference type="ARBA" id="ARBA00022490"/>
    </source>
</evidence>
<keyword evidence="12" id="KW-0030">Aminoacyl-tRNA synthetase</keyword>
<dbReference type="SUPFAM" id="SSF54991">
    <property type="entry name" value="Anticodon-binding domain of PheRS"/>
    <property type="match status" value="1"/>
</dbReference>
<dbReference type="GO" id="GO:0004812">
    <property type="term" value="F:aminoacyl-tRNA ligase activity"/>
    <property type="evidence" value="ECO:0007669"/>
    <property type="project" value="UniProtKB-KW"/>
</dbReference>
<dbReference type="Pfam" id="PF17759">
    <property type="entry name" value="tRNA_synthFbeta"/>
    <property type="match status" value="1"/>
</dbReference>
<sequence length="211" mass="24446">AEFESINLCGALEGTIESPNWKLGSLNIDFYYIKGILETFFNKIFLDNYEIFYYDKTWLTECCGIKINNVFSGFFGRVENNYLDIPGKNDIYVFELYIDNIINKISRKKLKFTPIPQFPSIERNLVLIVSKGISAKDLINCIKSNGGVYLKKIDVFDLYEGKQIKENQKSIGFSLQFYSLEKTLNEPEIDKVIEKILIELHNSFGAKLREK</sequence>
<dbReference type="Gene3D" id="3.30.930.10">
    <property type="entry name" value="Bira Bifunctional Protein, Domain 2"/>
    <property type="match status" value="1"/>
</dbReference>